<dbReference type="AlphaFoldDB" id="A0A367K4E7"/>
<sequence>MPNQIIPKGSLYWAVPATVAIVATYSVTKVKTSIVPVSPPLVFVPSGEPTFDSANLDRIRDDWRNRNKGIGLRDVSRSGGGV</sequence>
<accession>A0A367K4E7</accession>
<evidence type="ECO:0000313" key="2">
    <source>
        <dbReference type="Proteomes" id="UP000253551"/>
    </source>
</evidence>
<keyword evidence="2" id="KW-1185">Reference proteome</keyword>
<comment type="caution">
    <text evidence="1">The sequence shown here is derived from an EMBL/GenBank/DDBJ whole genome shotgun (WGS) entry which is preliminary data.</text>
</comment>
<name>A0A367K4E7_RHIST</name>
<proteinExistence type="predicted"/>
<dbReference type="EMBL" id="PJQM01002229">
    <property type="protein sequence ID" value="RCH97058.1"/>
    <property type="molecule type" value="Genomic_DNA"/>
</dbReference>
<evidence type="ECO:0000313" key="1">
    <source>
        <dbReference type="EMBL" id="RCH97058.1"/>
    </source>
</evidence>
<reference evidence="1 2" key="1">
    <citation type="journal article" date="2018" name="G3 (Bethesda)">
        <title>Phylogenetic and Phylogenomic Definition of Rhizopus Species.</title>
        <authorList>
            <person name="Gryganskyi A.P."/>
            <person name="Golan J."/>
            <person name="Dolatabadi S."/>
            <person name="Mondo S."/>
            <person name="Robb S."/>
            <person name="Idnurm A."/>
            <person name="Muszewska A."/>
            <person name="Steczkiewicz K."/>
            <person name="Masonjones S."/>
            <person name="Liao H.L."/>
            <person name="Gajdeczka M.T."/>
            <person name="Anike F."/>
            <person name="Vuek A."/>
            <person name="Anishchenko I.M."/>
            <person name="Voigt K."/>
            <person name="de Hoog G.S."/>
            <person name="Smith M.E."/>
            <person name="Heitman J."/>
            <person name="Vilgalys R."/>
            <person name="Stajich J.E."/>
        </authorList>
    </citation>
    <scope>NUCLEOTIDE SEQUENCE [LARGE SCALE GENOMIC DNA]</scope>
    <source>
        <strain evidence="1 2">LSU 92-RS-03</strain>
    </source>
</reference>
<dbReference type="OrthoDB" id="2310186at2759"/>
<organism evidence="1 2">
    <name type="scientific">Rhizopus stolonifer</name>
    <name type="common">Rhizopus nigricans</name>
    <dbReference type="NCBI Taxonomy" id="4846"/>
    <lineage>
        <taxon>Eukaryota</taxon>
        <taxon>Fungi</taxon>
        <taxon>Fungi incertae sedis</taxon>
        <taxon>Mucoromycota</taxon>
        <taxon>Mucoromycotina</taxon>
        <taxon>Mucoromycetes</taxon>
        <taxon>Mucorales</taxon>
        <taxon>Mucorineae</taxon>
        <taxon>Rhizopodaceae</taxon>
        <taxon>Rhizopus</taxon>
    </lineage>
</organism>
<dbReference type="Proteomes" id="UP000253551">
    <property type="component" value="Unassembled WGS sequence"/>
</dbReference>
<gene>
    <name evidence="1" type="ORF">CU098_011108</name>
</gene>
<protein>
    <submittedName>
        <fullName evidence="1">Uncharacterized protein</fullName>
    </submittedName>
</protein>